<organism evidence="4 5">
    <name type="scientific">Pseudalgibacter alginicilyticus</name>
    <dbReference type="NCBI Taxonomy" id="1736674"/>
    <lineage>
        <taxon>Bacteria</taxon>
        <taxon>Pseudomonadati</taxon>
        <taxon>Bacteroidota</taxon>
        <taxon>Flavobacteriia</taxon>
        <taxon>Flavobacteriales</taxon>
        <taxon>Flavobacteriaceae</taxon>
        <taxon>Pseudalgibacter</taxon>
    </lineage>
</organism>
<evidence type="ECO:0000256" key="3">
    <source>
        <dbReference type="SAM" id="SignalP"/>
    </source>
</evidence>
<evidence type="ECO:0000313" key="5">
    <source>
        <dbReference type="Proteomes" id="UP000057981"/>
    </source>
</evidence>
<dbReference type="PATRIC" id="fig|1736674.3.peg.2589"/>
<dbReference type="EMBL" id="CP012898">
    <property type="protein sequence ID" value="ALJ05928.1"/>
    <property type="molecule type" value="Genomic_DNA"/>
</dbReference>
<dbReference type="Proteomes" id="UP000057981">
    <property type="component" value="Chromosome"/>
</dbReference>
<feature type="chain" id="PRO_5006043083" evidence="3">
    <location>
        <begin position="24"/>
        <end position="280"/>
    </location>
</feature>
<keyword evidence="2" id="KW-0378">Hydrolase</keyword>
<dbReference type="GO" id="GO:0016788">
    <property type="term" value="F:hydrolase activity, acting on ester bonds"/>
    <property type="evidence" value="ECO:0007669"/>
    <property type="project" value="InterPro"/>
</dbReference>
<dbReference type="KEGG" id="ahz:APS56_12650"/>
<dbReference type="Gene3D" id="3.40.50.1110">
    <property type="entry name" value="SGNH hydrolase"/>
    <property type="match status" value="1"/>
</dbReference>
<dbReference type="Pfam" id="PF00657">
    <property type="entry name" value="Lipase_GDSL"/>
    <property type="match status" value="1"/>
</dbReference>
<gene>
    <name evidence="4" type="ORF">APS56_12650</name>
</gene>
<sequence length="280" mass="32285">MMKKITIAIILLTLLFTNLSCNVKKNDDKPKDQEHTFFTTLYLIGDSTMADYISYYDSKEDYIKKKYPITGWGQVFQQFMQSDSLLKLRNIIKNDSVYVDNRARGGRSTRSFFQEGRWRSVYQSLKKDDIVMMQFGHNDASSNKIDRYVDIKGYKEFLRLFVNQTRDKGAIPIILTPVAINKSWQDGILGDVHGEYGKAPKDVAKELDVMLIDLNKKSKDFFTKTGKEYVTQKYFMNLPPDTYEAYPDGLSDNTHFQSEGATEVAKLVYIGLQELNITSN</sequence>
<evidence type="ECO:0000313" key="4">
    <source>
        <dbReference type="EMBL" id="ALJ05928.1"/>
    </source>
</evidence>
<dbReference type="CDD" id="cd01821">
    <property type="entry name" value="Rhamnogalacturan_acetylesterase_like"/>
    <property type="match status" value="1"/>
</dbReference>
<feature type="signal peptide" evidence="3">
    <location>
        <begin position="1"/>
        <end position="23"/>
    </location>
</feature>
<dbReference type="AlphaFoldDB" id="A0A0P0CZ77"/>
<comment type="similarity">
    <text evidence="1">Belongs to the 'GDSL' lipolytic enzyme family.</text>
</comment>
<dbReference type="InterPro" id="IPR036514">
    <property type="entry name" value="SGNH_hydro_sf"/>
</dbReference>
<name>A0A0P0CZ77_9FLAO</name>
<proteinExistence type="inferred from homology"/>
<keyword evidence="5" id="KW-1185">Reference proteome</keyword>
<keyword evidence="3" id="KW-0732">Signal</keyword>
<dbReference type="InterPro" id="IPR001087">
    <property type="entry name" value="GDSL"/>
</dbReference>
<evidence type="ECO:0000256" key="2">
    <source>
        <dbReference type="ARBA" id="ARBA00022801"/>
    </source>
</evidence>
<dbReference type="STRING" id="1736674.APS56_12650"/>
<dbReference type="PANTHER" id="PTHR43695">
    <property type="entry name" value="PUTATIVE (AFU_ORTHOLOGUE AFUA_2G17250)-RELATED"/>
    <property type="match status" value="1"/>
</dbReference>
<dbReference type="InterPro" id="IPR037459">
    <property type="entry name" value="RhgT-like"/>
</dbReference>
<dbReference type="SUPFAM" id="SSF52266">
    <property type="entry name" value="SGNH hydrolase"/>
    <property type="match status" value="1"/>
</dbReference>
<evidence type="ECO:0000256" key="1">
    <source>
        <dbReference type="ARBA" id="ARBA00008668"/>
    </source>
</evidence>
<dbReference type="PANTHER" id="PTHR43695:SF1">
    <property type="entry name" value="RHAMNOGALACTURONAN ACETYLESTERASE"/>
    <property type="match status" value="1"/>
</dbReference>
<reference evidence="4 5" key="1">
    <citation type="submission" date="2015-10" db="EMBL/GenBank/DDBJ databases">
        <authorList>
            <person name="Gilbert D.G."/>
        </authorList>
    </citation>
    <scope>NUCLEOTIDE SEQUENCE [LARGE SCALE GENOMIC DNA]</scope>
    <source>
        <strain evidence="5">HZ-22</strain>
    </source>
</reference>
<accession>A0A0P0CZ77</accession>
<protein>
    <submittedName>
        <fullName evidence="4">GDSL family lipase</fullName>
    </submittedName>
</protein>